<proteinExistence type="predicted"/>
<dbReference type="InterPro" id="IPR036259">
    <property type="entry name" value="MFS_trans_sf"/>
</dbReference>
<keyword evidence="4 6" id="KW-1133">Transmembrane helix</keyword>
<feature type="domain" description="Major facilitator superfamily (MFS) profile" evidence="7">
    <location>
        <begin position="1"/>
        <end position="401"/>
    </location>
</feature>
<dbReference type="Pfam" id="PF07690">
    <property type="entry name" value="MFS_1"/>
    <property type="match status" value="1"/>
</dbReference>
<evidence type="ECO:0000256" key="6">
    <source>
        <dbReference type="SAM" id="Phobius"/>
    </source>
</evidence>
<evidence type="ECO:0000256" key="3">
    <source>
        <dbReference type="ARBA" id="ARBA00022692"/>
    </source>
</evidence>
<evidence type="ECO:0000256" key="5">
    <source>
        <dbReference type="ARBA" id="ARBA00023136"/>
    </source>
</evidence>
<feature type="transmembrane region" description="Helical" evidence="6">
    <location>
        <begin position="147"/>
        <end position="168"/>
    </location>
</feature>
<comment type="caution">
    <text evidence="8">The sequence shown here is derived from an EMBL/GenBank/DDBJ whole genome shotgun (WGS) entry which is preliminary data.</text>
</comment>
<feature type="transmembrane region" description="Helical" evidence="6">
    <location>
        <begin position="107"/>
        <end position="135"/>
    </location>
</feature>
<dbReference type="InterPro" id="IPR011701">
    <property type="entry name" value="MFS"/>
</dbReference>
<feature type="transmembrane region" description="Helical" evidence="6">
    <location>
        <begin position="311"/>
        <end position="331"/>
    </location>
</feature>
<sequence length="424" mass="44292">MSDRPRMLEPLRERGFRFYFLSRSVNLVGTTMAGIALTFAVLEVSDSPTALGTVLAAHSIPMAVFLLAGGVIADRFGRTLVIQTCNVLAGLTQLAIAALVISGTAEVWHLVALTAVNGTVASISMPALAGIVPALVPRDQLQPANVLLSLMRSSMTILGPSVAGVLVVGVGPGWALVVDGTTYLVAAALLLGARIPPRQRTGEQESMVAELREGWQVFVGTTWLWVVVLGFMVLNALEQGAFNTLGPVLAKGSEIGEHGWGLILSAEAAGFLVMGLVLARVRLQRPLLWGMLGMGLYGLPMIVLGTTTETAVVMVAAFVGGMGVEVFSLGWNLAMQENIADDMLSRAYSYDALGSFVAIPVGQLAFGPLALAFGLQHTILVAGSVYLVVVALVLTSRAVRTLPRATTSSAASDATGSTDPEPVS</sequence>
<dbReference type="EMBL" id="JAUHJQ010000002">
    <property type="protein sequence ID" value="MDN4172528.1"/>
    <property type="molecule type" value="Genomic_DNA"/>
</dbReference>
<evidence type="ECO:0000256" key="1">
    <source>
        <dbReference type="ARBA" id="ARBA00004651"/>
    </source>
</evidence>
<keyword evidence="2" id="KW-1003">Cell membrane</keyword>
<comment type="subcellular location">
    <subcellularLocation>
        <location evidence="1">Cell membrane</location>
        <topology evidence="1">Multi-pass membrane protein</topology>
    </subcellularLocation>
</comment>
<keyword evidence="5 6" id="KW-0472">Membrane</keyword>
<dbReference type="PANTHER" id="PTHR23513:SF11">
    <property type="entry name" value="STAPHYLOFERRIN A TRANSPORTER"/>
    <property type="match status" value="1"/>
</dbReference>
<dbReference type="RefSeq" id="WP_300951447.1">
    <property type="nucleotide sequence ID" value="NZ_JAUHJQ010000002.1"/>
</dbReference>
<feature type="transmembrane region" description="Helical" evidence="6">
    <location>
        <begin position="80"/>
        <end position="101"/>
    </location>
</feature>
<feature type="transmembrane region" description="Helical" evidence="6">
    <location>
        <begin position="259"/>
        <end position="279"/>
    </location>
</feature>
<dbReference type="PANTHER" id="PTHR23513">
    <property type="entry name" value="INTEGRAL MEMBRANE EFFLUX PROTEIN-RELATED"/>
    <property type="match status" value="1"/>
</dbReference>
<feature type="transmembrane region" description="Helical" evidence="6">
    <location>
        <begin position="174"/>
        <end position="193"/>
    </location>
</feature>
<dbReference type="CDD" id="cd06173">
    <property type="entry name" value="MFS_MefA_like"/>
    <property type="match status" value="1"/>
</dbReference>
<feature type="transmembrane region" description="Helical" evidence="6">
    <location>
        <begin position="54"/>
        <end position="73"/>
    </location>
</feature>
<protein>
    <submittedName>
        <fullName evidence="8">MFS transporter</fullName>
    </submittedName>
</protein>
<evidence type="ECO:0000313" key="9">
    <source>
        <dbReference type="Proteomes" id="UP001168620"/>
    </source>
</evidence>
<feature type="transmembrane region" description="Helical" evidence="6">
    <location>
        <begin position="286"/>
        <end position="305"/>
    </location>
</feature>
<feature type="transmembrane region" description="Helical" evidence="6">
    <location>
        <begin position="214"/>
        <end position="237"/>
    </location>
</feature>
<name>A0ABT8FCY2_9ACTN</name>
<gene>
    <name evidence="8" type="ORF">QWY28_06205</name>
</gene>
<evidence type="ECO:0000256" key="4">
    <source>
        <dbReference type="ARBA" id="ARBA00022989"/>
    </source>
</evidence>
<feature type="transmembrane region" description="Helical" evidence="6">
    <location>
        <begin position="379"/>
        <end position="399"/>
    </location>
</feature>
<dbReference type="InterPro" id="IPR020846">
    <property type="entry name" value="MFS_dom"/>
</dbReference>
<evidence type="ECO:0000259" key="7">
    <source>
        <dbReference type="PROSITE" id="PS50850"/>
    </source>
</evidence>
<reference evidence="8" key="1">
    <citation type="submission" date="2023-06" db="EMBL/GenBank/DDBJ databases">
        <title>Draft genome sequence of Nocardioides sp. SOB77.</title>
        <authorList>
            <person name="Zhang G."/>
        </authorList>
    </citation>
    <scope>NUCLEOTIDE SEQUENCE</scope>
    <source>
        <strain evidence="8">SOB77</strain>
    </source>
</reference>
<accession>A0ABT8FCY2</accession>
<dbReference type="Gene3D" id="1.20.1250.20">
    <property type="entry name" value="MFS general substrate transporter like domains"/>
    <property type="match status" value="1"/>
</dbReference>
<dbReference type="SUPFAM" id="SSF103473">
    <property type="entry name" value="MFS general substrate transporter"/>
    <property type="match status" value="1"/>
</dbReference>
<keyword evidence="9" id="KW-1185">Reference proteome</keyword>
<dbReference type="PROSITE" id="PS50850">
    <property type="entry name" value="MFS"/>
    <property type="match status" value="1"/>
</dbReference>
<keyword evidence="3 6" id="KW-0812">Transmembrane</keyword>
<organism evidence="8 9">
    <name type="scientific">Nocardioides oceani</name>
    <dbReference type="NCBI Taxonomy" id="3058369"/>
    <lineage>
        <taxon>Bacteria</taxon>
        <taxon>Bacillati</taxon>
        <taxon>Actinomycetota</taxon>
        <taxon>Actinomycetes</taxon>
        <taxon>Propionibacteriales</taxon>
        <taxon>Nocardioidaceae</taxon>
        <taxon>Nocardioides</taxon>
    </lineage>
</organism>
<evidence type="ECO:0000256" key="2">
    <source>
        <dbReference type="ARBA" id="ARBA00022475"/>
    </source>
</evidence>
<evidence type="ECO:0000313" key="8">
    <source>
        <dbReference type="EMBL" id="MDN4172528.1"/>
    </source>
</evidence>
<dbReference type="Proteomes" id="UP001168620">
    <property type="component" value="Unassembled WGS sequence"/>
</dbReference>
<feature type="transmembrane region" description="Helical" evidence="6">
    <location>
        <begin position="20"/>
        <end position="42"/>
    </location>
</feature>
<feature type="transmembrane region" description="Helical" evidence="6">
    <location>
        <begin position="352"/>
        <end position="373"/>
    </location>
</feature>